<dbReference type="NCBIfam" id="TIGR01509">
    <property type="entry name" value="HAD-SF-IA-v3"/>
    <property type="match status" value="1"/>
</dbReference>
<dbReference type="GO" id="GO:0003824">
    <property type="term" value="F:catalytic activity"/>
    <property type="evidence" value="ECO:0007669"/>
    <property type="project" value="UniProtKB-ARBA"/>
</dbReference>
<organism evidence="3 4">
    <name type="scientific">Roseobacter insulae</name>
    <dbReference type="NCBI Taxonomy" id="2859783"/>
    <lineage>
        <taxon>Bacteria</taxon>
        <taxon>Pseudomonadati</taxon>
        <taxon>Pseudomonadota</taxon>
        <taxon>Alphaproteobacteria</taxon>
        <taxon>Rhodobacterales</taxon>
        <taxon>Roseobacteraceae</taxon>
        <taxon>Roseobacter</taxon>
    </lineage>
</organism>
<dbReference type="SFLD" id="SFLDG01129">
    <property type="entry name" value="C1.5:_HAD__Beta-PGM__Phosphata"/>
    <property type="match status" value="1"/>
</dbReference>
<dbReference type="InterPro" id="IPR051600">
    <property type="entry name" value="Beta-PGM-like"/>
</dbReference>
<accession>A0A9X1FSQ6</accession>
<evidence type="ECO:0000313" key="4">
    <source>
        <dbReference type="Proteomes" id="UP001138661"/>
    </source>
</evidence>
<dbReference type="PANTHER" id="PTHR46193:SF10">
    <property type="entry name" value="6-PHOSPHOGLUCONATE PHOSPHATASE"/>
    <property type="match status" value="1"/>
</dbReference>
<comment type="caution">
    <text evidence="3">The sequence shown here is derived from an EMBL/GenBank/DDBJ whole genome shotgun (WGS) entry which is preliminary data.</text>
</comment>
<gene>
    <name evidence="3" type="ORF">KX928_01425</name>
</gene>
<dbReference type="InterPro" id="IPR006439">
    <property type="entry name" value="HAD-SF_hydro_IA"/>
</dbReference>
<dbReference type="GO" id="GO:0046872">
    <property type="term" value="F:metal ion binding"/>
    <property type="evidence" value="ECO:0007669"/>
    <property type="project" value="UniProtKB-KW"/>
</dbReference>
<keyword evidence="4" id="KW-1185">Reference proteome</keyword>
<dbReference type="AlphaFoldDB" id="A0A9X1FSQ6"/>
<keyword evidence="1" id="KW-0479">Metal-binding</keyword>
<dbReference type="PANTHER" id="PTHR46193">
    <property type="entry name" value="6-PHOSPHOGLUCONATE PHOSPHATASE"/>
    <property type="match status" value="1"/>
</dbReference>
<dbReference type="Pfam" id="PF00702">
    <property type="entry name" value="Hydrolase"/>
    <property type="match status" value="1"/>
</dbReference>
<keyword evidence="2" id="KW-0460">Magnesium</keyword>
<sequence>MILPPDLVIFDCDGVLVDSEPLTNVVIRDNLLRHGLDISLDRIVDLFVGGTMSGVMTTARGMGADLPGDWLDSIYSDIFEVLAAKVEPVPGAAAVLDVLDVAGIPYAVGSNGPHRKMEITLGRTGLLERLRGRVYSREDVINPKPAPDVYLKAASVAGISPHRCVVIEDSASGARAGRAAGMYCMGYVAVSDPDRLAPICDVLFASMHDVPTLLGL</sequence>
<dbReference type="EMBL" id="JAHXDN010000001">
    <property type="protein sequence ID" value="MBW4706435.1"/>
    <property type="molecule type" value="Genomic_DNA"/>
</dbReference>
<protein>
    <submittedName>
        <fullName evidence="3">HAD family phosphatase</fullName>
    </submittedName>
</protein>
<dbReference type="Proteomes" id="UP001138661">
    <property type="component" value="Unassembled WGS sequence"/>
</dbReference>
<dbReference type="SFLD" id="SFLDS00003">
    <property type="entry name" value="Haloacid_Dehalogenase"/>
    <property type="match status" value="1"/>
</dbReference>
<evidence type="ECO:0000256" key="2">
    <source>
        <dbReference type="ARBA" id="ARBA00022842"/>
    </source>
</evidence>
<evidence type="ECO:0000256" key="1">
    <source>
        <dbReference type="ARBA" id="ARBA00022723"/>
    </source>
</evidence>
<name>A0A9X1FSQ6_9RHOB</name>
<proteinExistence type="predicted"/>
<dbReference type="RefSeq" id="WP_219498073.1">
    <property type="nucleotide sequence ID" value="NZ_JAHXDN010000001.1"/>
</dbReference>
<evidence type="ECO:0000313" key="3">
    <source>
        <dbReference type="EMBL" id="MBW4706435.1"/>
    </source>
</evidence>
<reference evidence="3" key="1">
    <citation type="submission" date="2021-07" db="EMBL/GenBank/DDBJ databases">
        <title>Roseobacter insulae sp. nov., isolated from a tidal flat.</title>
        <authorList>
            <person name="Park S."/>
            <person name="Yoon J.-H."/>
        </authorList>
    </citation>
    <scope>NUCLEOTIDE SEQUENCE</scope>
    <source>
        <strain evidence="3">YSTF-M11</strain>
    </source>
</reference>